<dbReference type="SMART" id="SM00530">
    <property type="entry name" value="HTH_XRE"/>
    <property type="match status" value="1"/>
</dbReference>
<dbReference type="InterPro" id="IPR022452">
    <property type="entry name" value="MqsA"/>
</dbReference>
<dbReference type="InterPro" id="IPR001387">
    <property type="entry name" value="Cro/C1-type_HTH"/>
</dbReference>
<reference evidence="2 3" key="1">
    <citation type="journal article" date="2015" name="Genome Announc.">
        <title>Expanding the biotechnology potential of lactobacilli through comparative genomics of 213 strains and associated genera.</title>
        <authorList>
            <person name="Sun Z."/>
            <person name="Harris H.M."/>
            <person name="McCann A."/>
            <person name="Guo C."/>
            <person name="Argimon S."/>
            <person name="Zhang W."/>
            <person name="Yang X."/>
            <person name="Jeffery I.B."/>
            <person name="Cooney J.C."/>
            <person name="Kagawa T.F."/>
            <person name="Liu W."/>
            <person name="Song Y."/>
            <person name="Salvetti E."/>
            <person name="Wrobel A."/>
            <person name="Rasinkangas P."/>
            <person name="Parkhill J."/>
            <person name="Rea M.C."/>
            <person name="O'Sullivan O."/>
            <person name="Ritari J."/>
            <person name="Douillard F.P."/>
            <person name="Paul Ross R."/>
            <person name="Yang R."/>
            <person name="Briner A.E."/>
            <person name="Felis G.E."/>
            <person name="de Vos W.M."/>
            <person name="Barrangou R."/>
            <person name="Klaenhammer T.R."/>
            <person name="Caufield P.W."/>
            <person name="Cui Y."/>
            <person name="Zhang H."/>
            <person name="O'Toole P.W."/>
        </authorList>
    </citation>
    <scope>NUCLEOTIDE SEQUENCE [LARGE SCALE GENOMIC DNA]</scope>
    <source>
        <strain evidence="2 3">DSM 20003</strain>
    </source>
</reference>
<dbReference type="STRING" id="1423726.FC07_GL002051"/>
<dbReference type="PROSITE" id="PS50943">
    <property type="entry name" value="HTH_CROC1"/>
    <property type="match status" value="1"/>
</dbReference>
<evidence type="ECO:0000313" key="3">
    <source>
        <dbReference type="Proteomes" id="UP000051461"/>
    </source>
</evidence>
<sequence>MDKEDNEMVTEVRMVTETYHLHGQTIEACVPARFDLKTGHQVFDEVLDEQAIQQAFTIYRCKNQIISVQRIKTLRQNLGLSQRDFAALLGWSPTTIATYETGTLPSHAHNSALLALEQDQQHVQFLFTVNREKISQRGQTALLAQQAPVAAQVLIETGITESFQATNQTIVAGYQVFDLKKFGQFVSFFLQQGPHCDARQLNDLLATADFTFFGQQTVGISGMVYCKPATKVEPIKRQLVYGALVNSGVLAETATGYQATQAVDETWFTALELATMQAVAQSGPDEKMLQRIGTADEIAYDRVN</sequence>
<dbReference type="AlphaFoldDB" id="A0A0R1GEC3"/>
<dbReference type="InterPro" id="IPR010982">
    <property type="entry name" value="Lambda_DNA-bd_dom_sf"/>
</dbReference>
<protein>
    <submittedName>
        <fullName evidence="2">Putative phage protein</fullName>
    </submittedName>
</protein>
<evidence type="ECO:0000259" key="1">
    <source>
        <dbReference type="PROSITE" id="PS50943"/>
    </source>
</evidence>
<comment type="caution">
    <text evidence="2">The sequence shown here is derived from an EMBL/GenBank/DDBJ whole genome shotgun (WGS) entry which is preliminary data.</text>
</comment>
<name>A0A0R1GEC3_9LACO</name>
<proteinExistence type="predicted"/>
<accession>A0A0R1GEC3</accession>
<dbReference type="PATRIC" id="fig|1423726.3.peg.2128"/>
<dbReference type="GO" id="GO:0003677">
    <property type="term" value="F:DNA binding"/>
    <property type="evidence" value="ECO:0007669"/>
    <property type="project" value="InterPro"/>
</dbReference>
<organism evidence="2 3">
    <name type="scientific">Loigolactobacillus bifermentans DSM 20003</name>
    <dbReference type="NCBI Taxonomy" id="1423726"/>
    <lineage>
        <taxon>Bacteria</taxon>
        <taxon>Bacillati</taxon>
        <taxon>Bacillota</taxon>
        <taxon>Bacilli</taxon>
        <taxon>Lactobacillales</taxon>
        <taxon>Lactobacillaceae</taxon>
        <taxon>Loigolactobacillus</taxon>
    </lineage>
</organism>
<dbReference type="Proteomes" id="UP000051461">
    <property type="component" value="Unassembled WGS sequence"/>
</dbReference>
<dbReference type="CDD" id="cd00093">
    <property type="entry name" value="HTH_XRE"/>
    <property type="match status" value="1"/>
</dbReference>
<dbReference type="Gene3D" id="1.10.260.40">
    <property type="entry name" value="lambda repressor-like DNA-binding domains"/>
    <property type="match status" value="1"/>
</dbReference>
<dbReference type="Pfam" id="PF13560">
    <property type="entry name" value="HTH_31"/>
    <property type="match status" value="1"/>
</dbReference>
<gene>
    <name evidence="2" type="ORF">FC07_GL002051</name>
</gene>
<dbReference type="NCBIfam" id="TIGR03830">
    <property type="entry name" value="CxxCG_CxxCG_HTH"/>
    <property type="match status" value="1"/>
</dbReference>
<dbReference type="SUPFAM" id="SSF47413">
    <property type="entry name" value="lambda repressor-like DNA-binding domains"/>
    <property type="match status" value="1"/>
</dbReference>
<feature type="domain" description="HTH cro/C1-type" evidence="1">
    <location>
        <begin position="71"/>
        <end position="102"/>
    </location>
</feature>
<keyword evidence="3" id="KW-1185">Reference proteome</keyword>
<dbReference type="EMBL" id="AZDA01000140">
    <property type="protein sequence ID" value="KRK32621.1"/>
    <property type="molecule type" value="Genomic_DNA"/>
</dbReference>
<evidence type="ECO:0000313" key="2">
    <source>
        <dbReference type="EMBL" id="KRK32621.1"/>
    </source>
</evidence>